<comment type="caution">
    <text evidence="10">The sequence shown here is derived from an EMBL/GenBank/DDBJ whole genome shotgun (WGS) entry which is preliminary data.</text>
</comment>
<evidence type="ECO:0000313" key="10">
    <source>
        <dbReference type="EMBL" id="GMR52761.1"/>
    </source>
</evidence>
<dbReference type="AlphaFoldDB" id="A0AAN5CX82"/>
<keyword evidence="6" id="KW-0378">Hydrolase</keyword>
<evidence type="ECO:0000256" key="2">
    <source>
        <dbReference type="ARBA" id="ARBA00022729"/>
    </source>
</evidence>
<feature type="active site" description="Charge relay system" evidence="7">
    <location>
        <position position="385"/>
    </location>
</feature>
<dbReference type="PANTHER" id="PTHR11005">
    <property type="entry name" value="LYSOSOMAL ACID LIPASE-RELATED"/>
    <property type="match status" value="1"/>
</dbReference>
<dbReference type="EMBL" id="BTRK01000005">
    <property type="protein sequence ID" value="GMR52761.1"/>
    <property type="molecule type" value="Genomic_DNA"/>
</dbReference>
<feature type="domain" description="Partial AB-hydrolase lipase" evidence="9">
    <location>
        <begin position="40"/>
        <end position="99"/>
    </location>
</feature>
<dbReference type="Gene3D" id="3.40.50.1820">
    <property type="entry name" value="alpha/beta hydrolase"/>
    <property type="match status" value="1"/>
</dbReference>
<feature type="active site" description="Charge relay system" evidence="7">
    <location>
        <position position="353"/>
    </location>
</feature>
<keyword evidence="11" id="KW-1185">Reference proteome</keyword>
<evidence type="ECO:0000313" key="11">
    <source>
        <dbReference type="Proteomes" id="UP001328107"/>
    </source>
</evidence>
<dbReference type="GO" id="GO:0016042">
    <property type="term" value="P:lipid catabolic process"/>
    <property type="evidence" value="ECO:0007669"/>
    <property type="project" value="UniProtKB-KW"/>
</dbReference>
<keyword evidence="4" id="KW-0443">Lipid metabolism</keyword>
<evidence type="ECO:0000256" key="1">
    <source>
        <dbReference type="ARBA" id="ARBA00010701"/>
    </source>
</evidence>
<reference evidence="11" key="1">
    <citation type="submission" date="2022-10" db="EMBL/GenBank/DDBJ databases">
        <title>Genome assembly of Pristionchus species.</title>
        <authorList>
            <person name="Yoshida K."/>
            <person name="Sommer R.J."/>
        </authorList>
    </citation>
    <scope>NUCLEOTIDE SEQUENCE [LARGE SCALE GENOMIC DNA]</scope>
    <source>
        <strain evidence="11">RS5460</strain>
    </source>
</reference>
<dbReference type="InterPro" id="IPR006693">
    <property type="entry name" value="AB_hydrolase_lipase"/>
</dbReference>
<dbReference type="InterPro" id="IPR029058">
    <property type="entry name" value="AB_hydrolase_fold"/>
</dbReference>
<dbReference type="InterPro" id="IPR025483">
    <property type="entry name" value="Lipase_euk"/>
</dbReference>
<feature type="active site" description="Nucleophile" evidence="7">
    <location>
        <position position="175"/>
    </location>
</feature>
<evidence type="ECO:0000256" key="4">
    <source>
        <dbReference type="ARBA" id="ARBA00023098"/>
    </source>
</evidence>
<accession>A0AAN5CX82</accession>
<evidence type="ECO:0000259" key="8">
    <source>
        <dbReference type="Pfam" id="PF00561"/>
    </source>
</evidence>
<gene>
    <name evidence="10" type="ORF">PMAYCL1PPCAC_22956</name>
</gene>
<dbReference type="PIRSF" id="PIRSF000862">
    <property type="entry name" value="Steryl_ester_lip"/>
    <property type="match status" value="1"/>
</dbReference>
<dbReference type="GO" id="GO:0016788">
    <property type="term" value="F:hydrolase activity, acting on ester bonds"/>
    <property type="evidence" value="ECO:0007669"/>
    <property type="project" value="InterPro"/>
</dbReference>
<keyword evidence="5" id="KW-0325">Glycoprotein</keyword>
<feature type="domain" description="AB hydrolase-1" evidence="8">
    <location>
        <begin position="109"/>
        <end position="381"/>
    </location>
</feature>
<proteinExistence type="inferred from homology"/>
<organism evidence="10 11">
    <name type="scientific">Pristionchus mayeri</name>
    <dbReference type="NCBI Taxonomy" id="1317129"/>
    <lineage>
        <taxon>Eukaryota</taxon>
        <taxon>Metazoa</taxon>
        <taxon>Ecdysozoa</taxon>
        <taxon>Nematoda</taxon>
        <taxon>Chromadorea</taxon>
        <taxon>Rhabditida</taxon>
        <taxon>Rhabditina</taxon>
        <taxon>Diplogasteromorpha</taxon>
        <taxon>Diplogasteroidea</taxon>
        <taxon>Neodiplogasteridae</taxon>
        <taxon>Pristionchus</taxon>
    </lineage>
</organism>
<sequence length="414" mass="47625">MLAYSPSHVFFVFVFLFLALRSFIKIFIHPSSDPEMAMNVPQIVQRWGYPVEQHEIATEDDYILTVFRIPHGINPSGSKRIPIILDHSLLCDSSEYVLNPPPSSPAMVLADAGFDVFLMNHRGSAYSRSHRTLNTTDSAYWEFTIDEHAKYDNPAVIDYVLELTGEESLYWLGHSQGAALGFTMLADRPECNNKIRALIAITPPGTGYHARGAYWRTKILGFTITKPIFDFYRFLLGSHEIAPPFRLPQQDFSSHVCVTPYINEICHWTMHIGLGRHAETFNHTRWPVYVSHLPSSTSTWNFLHWAQIATRRKLEYFDHNVEENLARYGQVSPPAYNLSLVEVPVHIFWSSADWIVTERDIEEDLLPSLREDVVKGVYHIPGYNHIDFVTATDNAEKVFHRVIEIIREQEMAQY</sequence>
<dbReference type="Proteomes" id="UP001328107">
    <property type="component" value="Unassembled WGS sequence"/>
</dbReference>
<keyword evidence="2" id="KW-0732">Signal</keyword>
<comment type="similarity">
    <text evidence="1 6">Belongs to the AB hydrolase superfamily. Lipase family.</text>
</comment>
<keyword evidence="3 6" id="KW-0442">Lipid degradation</keyword>
<evidence type="ECO:0000256" key="7">
    <source>
        <dbReference type="PIRSR" id="PIRSR000862-1"/>
    </source>
</evidence>
<dbReference type="FunFam" id="3.40.50.1820:FF:000179">
    <property type="entry name" value="Lipase"/>
    <property type="match status" value="1"/>
</dbReference>
<evidence type="ECO:0000256" key="5">
    <source>
        <dbReference type="ARBA" id="ARBA00023180"/>
    </source>
</evidence>
<evidence type="ECO:0000256" key="3">
    <source>
        <dbReference type="ARBA" id="ARBA00022963"/>
    </source>
</evidence>
<dbReference type="Pfam" id="PF00561">
    <property type="entry name" value="Abhydrolase_1"/>
    <property type="match status" value="1"/>
</dbReference>
<name>A0AAN5CX82_9BILA</name>
<dbReference type="SUPFAM" id="SSF53474">
    <property type="entry name" value="alpha/beta-Hydrolases"/>
    <property type="match status" value="1"/>
</dbReference>
<dbReference type="Pfam" id="PF04083">
    <property type="entry name" value="Abhydro_lipase"/>
    <property type="match status" value="1"/>
</dbReference>
<dbReference type="InterPro" id="IPR000073">
    <property type="entry name" value="AB_hydrolase_1"/>
</dbReference>
<protein>
    <recommendedName>
        <fullName evidence="6">Lipase</fullName>
    </recommendedName>
</protein>
<evidence type="ECO:0000259" key="9">
    <source>
        <dbReference type="Pfam" id="PF04083"/>
    </source>
</evidence>
<evidence type="ECO:0000256" key="6">
    <source>
        <dbReference type="PIRNR" id="PIRNR000862"/>
    </source>
</evidence>